<dbReference type="Proteomes" id="UP000596902">
    <property type="component" value="Unassembled WGS sequence"/>
</dbReference>
<dbReference type="EMBL" id="JAAABM010000008">
    <property type="protein sequence ID" value="KAF7675781.1"/>
    <property type="molecule type" value="Genomic_DNA"/>
</dbReference>
<keyword evidence="1" id="KW-1133">Transmembrane helix</keyword>
<evidence type="ECO:0000256" key="1">
    <source>
        <dbReference type="SAM" id="Phobius"/>
    </source>
</evidence>
<keyword evidence="1" id="KW-0812">Transmembrane</keyword>
<reference evidence="2" key="2">
    <citation type="submission" date="2020-08" db="EMBL/GenBank/DDBJ databases">
        <title>Draft Genome Sequence of Cumin Blight Pathogen Alternaria burnsii.</title>
        <authorList>
            <person name="Feng Z."/>
        </authorList>
    </citation>
    <scope>NUCLEOTIDE SEQUENCE</scope>
    <source>
        <strain evidence="2">CBS107.38</strain>
    </source>
</reference>
<feature type="transmembrane region" description="Helical" evidence="1">
    <location>
        <begin position="120"/>
        <end position="139"/>
    </location>
</feature>
<gene>
    <name evidence="2" type="ORF">GT037_006500</name>
</gene>
<name>A0A8H7EFF7_9PLEO</name>
<feature type="transmembrane region" description="Helical" evidence="1">
    <location>
        <begin position="51"/>
        <end position="72"/>
    </location>
</feature>
<keyword evidence="3" id="KW-1185">Reference proteome</keyword>
<accession>A0A8H7EFF7</accession>
<evidence type="ECO:0000313" key="2">
    <source>
        <dbReference type="EMBL" id="KAF7675781.1"/>
    </source>
</evidence>
<proteinExistence type="predicted"/>
<dbReference type="OrthoDB" id="3674795at2759"/>
<dbReference type="AlphaFoldDB" id="A0A8H7EFF7"/>
<keyword evidence="1" id="KW-0472">Membrane</keyword>
<reference evidence="2" key="1">
    <citation type="submission" date="2020-01" db="EMBL/GenBank/DDBJ databases">
        <authorList>
            <person name="Feng Z.H.Z."/>
        </authorList>
    </citation>
    <scope>NUCLEOTIDE SEQUENCE</scope>
    <source>
        <strain evidence="2">CBS107.38</strain>
    </source>
</reference>
<organism evidence="2 3">
    <name type="scientific">Alternaria burnsii</name>
    <dbReference type="NCBI Taxonomy" id="1187904"/>
    <lineage>
        <taxon>Eukaryota</taxon>
        <taxon>Fungi</taxon>
        <taxon>Dikarya</taxon>
        <taxon>Ascomycota</taxon>
        <taxon>Pezizomycotina</taxon>
        <taxon>Dothideomycetes</taxon>
        <taxon>Pleosporomycetidae</taxon>
        <taxon>Pleosporales</taxon>
        <taxon>Pleosporineae</taxon>
        <taxon>Pleosporaceae</taxon>
        <taxon>Alternaria</taxon>
        <taxon>Alternaria sect. Alternaria</taxon>
    </lineage>
</organism>
<dbReference type="RefSeq" id="XP_038786044.1">
    <property type="nucleotide sequence ID" value="XM_038931547.1"/>
</dbReference>
<dbReference type="PANTHER" id="PTHR35394:SF6">
    <property type="entry name" value="DUF3176 DOMAIN-CONTAINING PROTEIN"/>
    <property type="match status" value="1"/>
</dbReference>
<feature type="transmembrane region" description="Helical" evidence="1">
    <location>
        <begin position="20"/>
        <end position="39"/>
    </location>
</feature>
<dbReference type="GeneID" id="62204725"/>
<evidence type="ECO:0000313" key="3">
    <source>
        <dbReference type="Proteomes" id="UP000596902"/>
    </source>
</evidence>
<dbReference type="PANTHER" id="PTHR35394">
    <property type="entry name" value="DUF3176 DOMAIN-CONTAINING PROTEIN"/>
    <property type="match status" value="1"/>
</dbReference>
<protein>
    <submittedName>
        <fullName evidence="2">Uncharacterized protein</fullName>
    </submittedName>
</protein>
<comment type="caution">
    <text evidence="2">The sequence shown here is derived from an EMBL/GenBank/DDBJ whole genome shotgun (WGS) entry which is preliminary data.</text>
</comment>
<dbReference type="InterPro" id="IPR021514">
    <property type="entry name" value="DUF3176"/>
</dbReference>
<sequence length="778" mass="86786">MLAPGMRPYYIFRTWKWELLALVLAIGLISAITALLAIYDGKPAPHWGFRLNFNALLALLSTIHRAMVVVIVSQVISQRKWEWFGGGRTRPLADLQQFDSGSRGSFGALLLIPTVLRKDVVTLIAAIVLLASFLVGPFVQQASRTSECSFPALGMNASIPFAHYVPRSGGYYNTAESPTMEFGIPTPDIAAAILSSIMAPEGVENQINPSCSSGNCTFPEGDPEGPQTGNIGDDNLVSYSTVGMCNVCADVVSLVTAKGLDATTNETRYTLPNGFNFTYDRPQIGTKVAEIWPTEDLEWMADLFTPELRAASRWAYINATFMGRGRGAIQDNANLTAVMCSLYPCLRTYTVSITNNQLDEREIRSDILQADTRGQESNPNGIKSWSSLNNPYYHYTTVRAPCRIGENVYDKETMSSLPNATNLTLYSLANTTGDDSTSYRYEYRNVSAPEQCIYRQNAQFVQAISSVFHNEIFVGDCNLLTGLKCYKHNYEKNAGMLTDLGAGAVLRTLFNNGAMHFDDVNRWFNSFTNAMTNRFRFEYGTNPFNDTIRSALLSDRGLDPSLSKDLPSGLAQGLAWQTTTCIAMHIYWLLLPVILTFVTVLLSVWTIIANWRHRHDRPVWKESILPLIFYGHRIESTDIGAFAARSPRNEVADNIEMTHRGNHRQPNDTSDEEDRLVHEEGKLMEASEMMEISKNIPVTFRWPNSAETTSTAALQQEKLWLRRRKPQAVEADSLLGGNQDSLHPTSKLSAISTDTFEMDIHSEQPQHVSRPTMAYGRL</sequence>
<dbReference type="Pfam" id="PF11374">
    <property type="entry name" value="DUF3176"/>
    <property type="match status" value="1"/>
</dbReference>
<feature type="transmembrane region" description="Helical" evidence="1">
    <location>
        <begin position="586"/>
        <end position="608"/>
    </location>
</feature>